<protein>
    <submittedName>
        <fullName evidence="8">2OG-Fe(II) oxygenase superfamily protein</fullName>
    </submittedName>
</protein>
<dbReference type="AlphaFoldDB" id="A0A8G2F435"/>
<evidence type="ECO:0000313" key="8">
    <source>
        <dbReference type="EMBL" id="SDG05218.1"/>
    </source>
</evidence>
<dbReference type="GO" id="GO:0031418">
    <property type="term" value="F:L-ascorbic acid binding"/>
    <property type="evidence" value="ECO:0007669"/>
    <property type="project" value="UniProtKB-KW"/>
</dbReference>
<dbReference type="RefSeq" id="WP_093151751.1">
    <property type="nucleotide sequence ID" value="NZ_FNBW01000009.1"/>
</dbReference>
<dbReference type="SUPFAM" id="SSF52833">
    <property type="entry name" value="Thioredoxin-like"/>
    <property type="match status" value="1"/>
</dbReference>
<keyword evidence="2" id="KW-0479">Metal-binding</keyword>
<evidence type="ECO:0000256" key="4">
    <source>
        <dbReference type="ARBA" id="ARBA00022964"/>
    </source>
</evidence>
<sequence>MSIPALRPGDRTPNLTFPDIKGRARQLYLEVKGGPILVAAVPNPTTGEGRKLLSALARRAGALDKLGAHRFVLMRREAEGEMDPGALAMIDPYGDGMRLFRPLPDGSQNDADRPEAAVAALDANQRVIALFTTADSRDPVGDAVRVLEVEAKAARAGAQRLVRSAPAMILDKLLPDPLCDALIEAWKADNVEGTVNDGFKNVADDTVKRNREHVVKDPDMQRTIAQQIGPRVMNEIQKVFNFHAPLRFEMLTVLGYGEDRKDFFAPHRDSLRSERRRRFAVSLNLNEGYEGGELTFPEYSPHLYAPPKGAGAIFGCEVLHEAKPVTKGQRWVLTTFLIDPK</sequence>
<evidence type="ECO:0000256" key="6">
    <source>
        <dbReference type="ARBA" id="ARBA00023004"/>
    </source>
</evidence>
<dbReference type="InterPro" id="IPR005123">
    <property type="entry name" value="Oxoglu/Fe-dep_dioxygenase_dom"/>
</dbReference>
<dbReference type="GO" id="GO:0016705">
    <property type="term" value="F:oxidoreductase activity, acting on paired donors, with incorporation or reduction of molecular oxygen"/>
    <property type="evidence" value="ECO:0007669"/>
    <property type="project" value="InterPro"/>
</dbReference>
<comment type="cofactor">
    <cofactor evidence="1">
        <name>L-ascorbate</name>
        <dbReference type="ChEBI" id="CHEBI:38290"/>
    </cofactor>
</comment>
<evidence type="ECO:0000256" key="2">
    <source>
        <dbReference type="ARBA" id="ARBA00022723"/>
    </source>
</evidence>
<evidence type="ECO:0000256" key="3">
    <source>
        <dbReference type="ARBA" id="ARBA00022896"/>
    </source>
</evidence>
<evidence type="ECO:0000259" key="7">
    <source>
        <dbReference type="PROSITE" id="PS51471"/>
    </source>
</evidence>
<organism evidence="8 9">
    <name type="scientific">Thalassobaculum litoreum DSM 18839</name>
    <dbReference type="NCBI Taxonomy" id="1123362"/>
    <lineage>
        <taxon>Bacteria</taxon>
        <taxon>Pseudomonadati</taxon>
        <taxon>Pseudomonadota</taxon>
        <taxon>Alphaproteobacteria</taxon>
        <taxon>Rhodospirillales</taxon>
        <taxon>Thalassobaculaceae</taxon>
        <taxon>Thalassobaculum</taxon>
    </lineage>
</organism>
<dbReference type="GO" id="GO:0051213">
    <property type="term" value="F:dioxygenase activity"/>
    <property type="evidence" value="ECO:0007669"/>
    <property type="project" value="UniProtKB-KW"/>
</dbReference>
<keyword evidence="9" id="KW-1185">Reference proteome</keyword>
<name>A0A8G2F435_9PROT</name>
<dbReference type="Gene3D" id="2.60.120.620">
    <property type="entry name" value="q2cbj1_9rhob like domain"/>
    <property type="match status" value="1"/>
</dbReference>
<keyword evidence="4" id="KW-0223">Dioxygenase</keyword>
<accession>A0A8G2F435</accession>
<dbReference type="InterPro" id="IPR036249">
    <property type="entry name" value="Thioredoxin-like_sf"/>
</dbReference>
<dbReference type="InterPro" id="IPR006620">
    <property type="entry name" value="Pro_4_hyd_alph"/>
</dbReference>
<dbReference type="EMBL" id="FNBW01000009">
    <property type="protein sequence ID" value="SDG05218.1"/>
    <property type="molecule type" value="Genomic_DNA"/>
</dbReference>
<evidence type="ECO:0000256" key="5">
    <source>
        <dbReference type="ARBA" id="ARBA00023002"/>
    </source>
</evidence>
<dbReference type="GO" id="GO:0005506">
    <property type="term" value="F:iron ion binding"/>
    <property type="evidence" value="ECO:0007669"/>
    <property type="project" value="InterPro"/>
</dbReference>
<keyword evidence="5" id="KW-0560">Oxidoreductase</keyword>
<dbReference type="Proteomes" id="UP000198615">
    <property type="component" value="Unassembled WGS sequence"/>
</dbReference>
<dbReference type="SMART" id="SM00702">
    <property type="entry name" value="P4Hc"/>
    <property type="match status" value="1"/>
</dbReference>
<dbReference type="PROSITE" id="PS51471">
    <property type="entry name" value="FE2OG_OXY"/>
    <property type="match status" value="1"/>
</dbReference>
<comment type="caution">
    <text evidence="8">The sequence shown here is derived from an EMBL/GenBank/DDBJ whole genome shotgun (WGS) entry which is preliminary data.</text>
</comment>
<feature type="domain" description="Fe2OG dioxygenase" evidence="7">
    <location>
        <begin position="247"/>
        <end position="340"/>
    </location>
</feature>
<evidence type="ECO:0000313" key="9">
    <source>
        <dbReference type="Proteomes" id="UP000198615"/>
    </source>
</evidence>
<keyword evidence="6" id="KW-0408">Iron</keyword>
<keyword evidence="3" id="KW-0847">Vitamin C</keyword>
<reference evidence="8 9" key="1">
    <citation type="submission" date="2016-10" db="EMBL/GenBank/DDBJ databases">
        <authorList>
            <person name="Varghese N."/>
            <person name="Submissions S."/>
        </authorList>
    </citation>
    <scope>NUCLEOTIDE SEQUENCE [LARGE SCALE GENOMIC DNA]</scope>
    <source>
        <strain evidence="8 9">DSM 18839</strain>
    </source>
</reference>
<gene>
    <name evidence="8" type="ORF">SAMN05660686_03222</name>
</gene>
<proteinExistence type="predicted"/>
<evidence type="ECO:0000256" key="1">
    <source>
        <dbReference type="ARBA" id="ARBA00001961"/>
    </source>
</evidence>
<dbReference type="OrthoDB" id="255432at2"/>